<feature type="region of interest" description="Disordered" evidence="1">
    <location>
        <begin position="1"/>
        <end position="39"/>
    </location>
</feature>
<dbReference type="AlphaFoldDB" id="U4L4H5"/>
<keyword evidence="3" id="KW-1185">Reference proteome</keyword>
<evidence type="ECO:0000313" key="3">
    <source>
        <dbReference type="Proteomes" id="UP000018144"/>
    </source>
</evidence>
<protein>
    <submittedName>
        <fullName evidence="2">Uncharacterized protein</fullName>
    </submittedName>
</protein>
<evidence type="ECO:0000256" key="1">
    <source>
        <dbReference type="SAM" id="MobiDB-lite"/>
    </source>
</evidence>
<reference evidence="2 3" key="1">
    <citation type="journal article" date="2013" name="PLoS Genet.">
        <title>The genome and development-dependent transcriptomes of Pyronema confluens: a window into fungal evolution.</title>
        <authorList>
            <person name="Traeger S."/>
            <person name="Altegoer F."/>
            <person name="Freitag M."/>
            <person name="Gabaldon T."/>
            <person name="Kempken F."/>
            <person name="Kumar A."/>
            <person name="Marcet-Houben M."/>
            <person name="Poggeler S."/>
            <person name="Stajich J.E."/>
            <person name="Nowrousian M."/>
        </authorList>
    </citation>
    <scope>NUCLEOTIDE SEQUENCE [LARGE SCALE GENOMIC DNA]</scope>
    <source>
        <strain evidence="3">CBS 100304</strain>
        <tissue evidence="2">Vegetative mycelium</tissue>
    </source>
</reference>
<organism evidence="2 3">
    <name type="scientific">Pyronema omphalodes (strain CBS 100304)</name>
    <name type="common">Pyronema confluens</name>
    <dbReference type="NCBI Taxonomy" id="1076935"/>
    <lineage>
        <taxon>Eukaryota</taxon>
        <taxon>Fungi</taxon>
        <taxon>Dikarya</taxon>
        <taxon>Ascomycota</taxon>
        <taxon>Pezizomycotina</taxon>
        <taxon>Pezizomycetes</taxon>
        <taxon>Pezizales</taxon>
        <taxon>Pyronemataceae</taxon>
        <taxon>Pyronema</taxon>
    </lineage>
</organism>
<name>U4L4H5_PYROM</name>
<evidence type="ECO:0000313" key="2">
    <source>
        <dbReference type="EMBL" id="CCX11967.1"/>
    </source>
</evidence>
<proteinExistence type="predicted"/>
<gene>
    <name evidence="2" type="ORF">PCON_11561</name>
</gene>
<dbReference type="Proteomes" id="UP000018144">
    <property type="component" value="Unassembled WGS sequence"/>
</dbReference>
<sequence>MDKTRVPEVSAVHSENKNRSDRHHPLSTSPPINHIHWYS</sequence>
<dbReference type="EMBL" id="HF935656">
    <property type="protein sequence ID" value="CCX11967.1"/>
    <property type="molecule type" value="Genomic_DNA"/>
</dbReference>
<accession>U4L4H5</accession>